<evidence type="ECO:0000313" key="1">
    <source>
        <dbReference type="EMBL" id="ARX81600.1"/>
    </source>
</evidence>
<protein>
    <submittedName>
        <fullName evidence="1">Uncharacterized protein</fullName>
    </submittedName>
</protein>
<name>A0A1Z1W5B5_9ACTN</name>
<dbReference type="Proteomes" id="UP000195880">
    <property type="component" value="Chromosome"/>
</dbReference>
<evidence type="ECO:0000313" key="2">
    <source>
        <dbReference type="Proteomes" id="UP000195880"/>
    </source>
</evidence>
<organism evidence="1 2">
    <name type="scientific">Streptomyces alboflavus</name>
    <dbReference type="NCBI Taxonomy" id="67267"/>
    <lineage>
        <taxon>Bacteria</taxon>
        <taxon>Bacillati</taxon>
        <taxon>Actinomycetota</taxon>
        <taxon>Actinomycetes</taxon>
        <taxon>Kitasatosporales</taxon>
        <taxon>Streptomycetaceae</taxon>
        <taxon>Streptomyces</taxon>
    </lineage>
</organism>
<sequence>MTTDIDLGAANAIEADLITLDCAYVTVYGPNLNNWSRGVRGEFLEILRARRTMDRETHPVRPKRCSASRRRRHRTQLAYRIRRIAPGAVTVLLTPVWTDTHGPMERVYVVTARTADGTALKLPVGGSRHLAALMQGAFPRADWNTPQTWHADTNRLTTWGQASRAFRETADAGYIESLTDYTLRTSTQEATS</sequence>
<dbReference type="OrthoDB" id="4268368at2"/>
<keyword evidence="2" id="KW-1185">Reference proteome</keyword>
<dbReference type="KEGG" id="salf:SMD44_00998"/>
<proteinExistence type="predicted"/>
<accession>A0A1Z1W5B5</accession>
<dbReference type="RefSeq" id="WP_087882987.1">
    <property type="nucleotide sequence ID" value="NZ_CP021748.1"/>
</dbReference>
<gene>
    <name evidence="1" type="ORF">SMD44_00998</name>
</gene>
<dbReference type="AlphaFoldDB" id="A0A1Z1W5B5"/>
<dbReference type="EMBL" id="CP021748">
    <property type="protein sequence ID" value="ARX81600.1"/>
    <property type="molecule type" value="Genomic_DNA"/>
</dbReference>
<reference evidence="1 2" key="1">
    <citation type="submission" date="2017-05" db="EMBL/GenBank/DDBJ databases">
        <title>Streptomyces alboflavus Genome sequencing and assembly.</title>
        <authorList>
            <person name="Wang Y."/>
            <person name="Du B."/>
            <person name="Ding Y."/>
            <person name="Liu H."/>
            <person name="Hou Q."/>
            <person name="Liu K."/>
            <person name="Wang C."/>
            <person name="Yao L."/>
        </authorList>
    </citation>
    <scope>NUCLEOTIDE SEQUENCE [LARGE SCALE GENOMIC DNA]</scope>
    <source>
        <strain evidence="1 2">MDJK44</strain>
    </source>
</reference>